<keyword evidence="5 8" id="KW-1133">Transmembrane helix</keyword>
<keyword evidence="6 8" id="KW-0472">Membrane</keyword>
<accession>A0AAF0PQZ8</accession>
<dbReference type="Proteomes" id="UP001234989">
    <property type="component" value="Chromosome 1"/>
</dbReference>
<evidence type="ECO:0000256" key="5">
    <source>
        <dbReference type="ARBA" id="ARBA00022989"/>
    </source>
</evidence>
<comment type="subcellular location">
    <subcellularLocation>
        <location evidence="1">Nucleus inner membrane</location>
        <topology evidence="1">Multi-pass membrane protein</topology>
        <orientation evidence="1">Nucleoplasmic side</orientation>
    </subcellularLocation>
</comment>
<keyword evidence="7" id="KW-0539">Nucleus</keyword>
<evidence type="ECO:0000256" key="6">
    <source>
        <dbReference type="ARBA" id="ARBA00023136"/>
    </source>
</evidence>
<dbReference type="Pfam" id="PF10225">
    <property type="entry name" value="NEMP"/>
    <property type="match status" value="1"/>
</dbReference>
<keyword evidence="3 8" id="KW-0812">Transmembrane</keyword>
<feature type="transmembrane region" description="Helical" evidence="8">
    <location>
        <begin position="354"/>
        <end position="374"/>
    </location>
</feature>
<dbReference type="PANTHER" id="PTHR46238">
    <property type="entry name" value="REVERSE TRANSCRIPTASE DOMAIN-CONTAINING PROTEIN"/>
    <property type="match status" value="1"/>
</dbReference>
<proteinExistence type="inferred from homology"/>
<organism evidence="10 11">
    <name type="scientific">Solanum verrucosum</name>
    <dbReference type="NCBI Taxonomy" id="315347"/>
    <lineage>
        <taxon>Eukaryota</taxon>
        <taxon>Viridiplantae</taxon>
        <taxon>Streptophyta</taxon>
        <taxon>Embryophyta</taxon>
        <taxon>Tracheophyta</taxon>
        <taxon>Spermatophyta</taxon>
        <taxon>Magnoliopsida</taxon>
        <taxon>eudicotyledons</taxon>
        <taxon>Gunneridae</taxon>
        <taxon>Pentapetalae</taxon>
        <taxon>asterids</taxon>
        <taxon>lamiids</taxon>
        <taxon>Solanales</taxon>
        <taxon>Solanaceae</taxon>
        <taxon>Solanoideae</taxon>
        <taxon>Solaneae</taxon>
        <taxon>Solanum</taxon>
    </lineage>
</organism>
<dbReference type="PANTHER" id="PTHR46238:SF8">
    <property type="entry name" value="ENDONUCLEASE_EXONUCLEASE_PHOSPHATASE DOMAIN-CONTAINING PROTEIN"/>
    <property type="match status" value="1"/>
</dbReference>
<protein>
    <recommendedName>
        <fullName evidence="9">Reverse transcriptase domain-containing protein</fullName>
    </recommendedName>
</protein>
<dbReference type="PROSITE" id="PS50878">
    <property type="entry name" value="RT_POL"/>
    <property type="match status" value="1"/>
</dbReference>
<gene>
    <name evidence="10" type="ORF">MTR67_002688</name>
</gene>
<evidence type="ECO:0000256" key="3">
    <source>
        <dbReference type="ARBA" id="ARBA00022692"/>
    </source>
</evidence>
<comment type="similarity">
    <text evidence="2">Belongs to the NEMP family.</text>
</comment>
<dbReference type="InterPro" id="IPR000477">
    <property type="entry name" value="RT_dom"/>
</dbReference>
<reference evidence="10" key="1">
    <citation type="submission" date="2023-08" db="EMBL/GenBank/DDBJ databases">
        <title>A de novo genome assembly of Solanum verrucosum Schlechtendal, a Mexican diploid species geographically isolated from the other diploid A-genome species in potato relatives.</title>
        <authorList>
            <person name="Hosaka K."/>
        </authorList>
    </citation>
    <scope>NUCLEOTIDE SEQUENCE</scope>
    <source>
        <tissue evidence="10">Young leaves</tissue>
    </source>
</reference>
<evidence type="ECO:0000256" key="1">
    <source>
        <dbReference type="ARBA" id="ARBA00004575"/>
    </source>
</evidence>
<sequence>MFVSPGFIRLTLERKLTSLFKFRQSRSIQETVPWCMLFADDIVLIDETRDRVNARLEVWRQTLESKGFRLSRTKTEYLGCKFSDGLDETDVEVRLAAQVIPKKESFRYLGAVIQGSGDIDDDVTHRVGAAWMKWRLASGVLCDKKISPKLKGKLYRVVVRPALLYGAECWPVKNAHVHKMHVAEMRMLRWMCGHTRSDKIRNEVIREKVGVASVVDKLREARLRWFGHVKRRSADAPVRRCEVMVVEGTRRGRGRPKKYWEEVIRQDLAMLHITEDMTLDRKEWRSRIKVEASLPSRGSGKGMKLLPTGRKNIFYLTIYGSVLGAGSVLVHQFSMLINSIVSNFGLSEEFHNPVAVFILVGIILAGAGLGYWLVRKFVISDDGNVDVGVAQFVKWAIRIIGITFIFQSLVQPSSSTTPLAPHPSNPKANPIPNMNYSNLLKPQTMKNAMQNRTIAILVTMLHGEPYIGWTKAEVERIVIIENLQHAIGKFSYGWLELEELRLTIPTQYSSVIKGEMRKKALRVGMGSRVRAWDIALVALILISTLDSPLAILVLSSWWLICFAVTSVQRHASR</sequence>
<feature type="transmembrane region" description="Helical" evidence="8">
    <location>
        <begin position="525"/>
        <end position="543"/>
    </location>
</feature>
<dbReference type="InterPro" id="IPR019358">
    <property type="entry name" value="NEMP_fam"/>
</dbReference>
<feature type="transmembrane region" description="Helical" evidence="8">
    <location>
        <begin position="313"/>
        <end position="334"/>
    </location>
</feature>
<evidence type="ECO:0000313" key="11">
    <source>
        <dbReference type="Proteomes" id="UP001234989"/>
    </source>
</evidence>
<keyword evidence="4" id="KW-0732">Signal</keyword>
<dbReference type="EMBL" id="CP133612">
    <property type="protein sequence ID" value="WMV09303.1"/>
    <property type="molecule type" value="Genomic_DNA"/>
</dbReference>
<evidence type="ECO:0000256" key="2">
    <source>
        <dbReference type="ARBA" id="ARBA00005748"/>
    </source>
</evidence>
<evidence type="ECO:0000256" key="8">
    <source>
        <dbReference type="SAM" id="Phobius"/>
    </source>
</evidence>
<evidence type="ECO:0000256" key="7">
    <source>
        <dbReference type="ARBA" id="ARBA00023242"/>
    </source>
</evidence>
<evidence type="ECO:0000313" key="10">
    <source>
        <dbReference type="EMBL" id="WMV09303.1"/>
    </source>
</evidence>
<evidence type="ECO:0000259" key="9">
    <source>
        <dbReference type="PROSITE" id="PS50878"/>
    </source>
</evidence>
<name>A0AAF0PQZ8_SOLVR</name>
<feature type="transmembrane region" description="Helical" evidence="8">
    <location>
        <begin position="549"/>
        <end position="567"/>
    </location>
</feature>
<evidence type="ECO:0000256" key="4">
    <source>
        <dbReference type="ARBA" id="ARBA00022729"/>
    </source>
</evidence>
<dbReference type="AlphaFoldDB" id="A0AAF0PQZ8"/>
<feature type="domain" description="Reverse transcriptase" evidence="9">
    <location>
        <begin position="1"/>
        <end position="113"/>
    </location>
</feature>
<keyword evidence="11" id="KW-1185">Reference proteome</keyword>
<dbReference type="GO" id="GO:0005637">
    <property type="term" value="C:nuclear inner membrane"/>
    <property type="evidence" value="ECO:0007669"/>
    <property type="project" value="UniProtKB-SubCell"/>
</dbReference>